<evidence type="ECO:0000256" key="2">
    <source>
        <dbReference type="ARBA" id="ARBA00022692"/>
    </source>
</evidence>
<dbReference type="Pfam" id="PF02361">
    <property type="entry name" value="CbiQ"/>
    <property type="match status" value="1"/>
</dbReference>
<dbReference type="EMBL" id="LT671858">
    <property type="protein sequence ID" value="SIM77178.1"/>
    <property type="molecule type" value="Genomic_DNA"/>
</dbReference>
<dbReference type="PANTHER" id="PTHR33514:SF13">
    <property type="entry name" value="PROTEIN ABCI12, CHLOROPLASTIC"/>
    <property type="match status" value="1"/>
</dbReference>
<dbReference type="InterPro" id="IPR003339">
    <property type="entry name" value="ABC/ECF_trnsptr_transmembrane"/>
</dbReference>
<reference evidence="6 7" key="1">
    <citation type="submission" date="2016-04" db="EMBL/GenBank/DDBJ databases">
        <authorList>
            <person name="Evans L.H."/>
            <person name="Alamgir A."/>
            <person name="Owens N."/>
            <person name="Weber N.D."/>
            <person name="Virtaneva K."/>
            <person name="Barbian K."/>
            <person name="Babar A."/>
            <person name="Rosenke K."/>
        </authorList>
    </citation>
    <scope>NUCLEOTIDE SEQUENCE [LARGE SCALE GENOMIC DNA]</scope>
    <source>
        <strain evidence="7">S5(T) (JCM 30642 \VKM B-2941)</strain>
    </source>
</reference>
<feature type="transmembrane region" description="Helical" evidence="5">
    <location>
        <begin position="157"/>
        <end position="178"/>
    </location>
</feature>
<sequence length="321" mass="36100">MYSILDSVISWLLFIFGISIPFYLILGAIGISGFKEITSYENYHTFYYRVNAAVKIVLSVIIVMVATFSIWWIGAIITFGFLGSYVTLKNGWRKLYLAGFLVLSVIIGTVWGYAPYEPFYIVSMALHTPINHFTTIWTWPSYFSILGYEHTLTLQSLYYSFQISFRFTAAIVASLLLVMTNTPAQIVKTLSKLKIPSPIIFSLVVAMKTIPSVFDSFDTSIKISLMRGYGGNRGKTLRPFITLAAAIYSIVPTIVHLLRGAKDIGISADTRAFRAYPTRSYLISMPFRREDYIFSAFLVIIVVGTIIAILMGFGRAIPYLT</sequence>
<name>A0A1N5VW48_9ARCH</name>
<dbReference type="RefSeq" id="WP_148690003.1">
    <property type="nucleotide sequence ID" value="NZ_LT671858.1"/>
</dbReference>
<accession>A0A1N5VW48</accession>
<feature type="transmembrane region" description="Helical" evidence="5">
    <location>
        <begin position="199"/>
        <end position="217"/>
    </location>
</feature>
<evidence type="ECO:0000313" key="6">
    <source>
        <dbReference type="EMBL" id="SIM77178.1"/>
    </source>
</evidence>
<evidence type="ECO:0000313" key="7">
    <source>
        <dbReference type="Proteomes" id="UP000195607"/>
    </source>
</evidence>
<keyword evidence="4 5" id="KW-0472">Membrane</keyword>
<feature type="transmembrane region" description="Helical" evidence="5">
    <location>
        <begin position="237"/>
        <end position="258"/>
    </location>
</feature>
<proteinExistence type="predicted"/>
<comment type="subcellular location">
    <subcellularLocation>
        <location evidence="1">Membrane</location>
        <topology evidence="1">Multi-pass membrane protein</topology>
    </subcellularLocation>
</comment>
<dbReference type="PANTHER" id="PTHR33514">
    <property type="entry name" value="PROTEIN ABCI12, CHLOROPLASTIC"/>
    <property type="match status" value="1"/>
</dbReference>
<feature type="transmembrane region" description="Helical" evidence="5">
    <location>
        <begin position="292"/>
        <end position="313"/>
    </location>
</feature>
<evidence type="ECO:0000256" key="1">
    <source>
        <dbReference type="ARBA" id="ARBA00004141"/>
    </source>
</evidence>
<feature type="transmembrane region" description="Helical" evidence="5">
    <location>
        <begin position="95"/>
        <end position="114"/>
    </location>
</feature>
<gene>
    <name evidence="6" type="ORF">CSP5_1540</name>
</gene>
<keyword evidence="2 5" id="KW-0812">Transmembrane</keyword>
<dbReference type="CDD" id="cd16914">
    <property type="entry name" value="EcfT"/>
    <property type="match status" value="1"/>
</dbReference>
<dbReference type="AlphaFoldDB" id="A0A1N5VW48"/>
<evidence type="ECO:0000256" key="5">
    <source>
        <dbReference type="SAM" id="Phobius"/>
    </source>
</evidence>
<feature type="transmembrane region" description="Helical" evidence="5">
    <location>
        <begin position="12"/>
        <end position="34"/>
    </location>
</feature>
<organism evidence="6 7">
    <name type="scientific">Cuniculiplasma divulgatum</name>
    <dbReference type="NCBI Taxonomy" id="1673428"/>
    <lineage>
        <taxon>Archaea</taxon>
        <taxon>Methanobacteriati</taxon>
        <taxon>Thermoplasmatota</taxon>
        <taxon>Thermoplasmata</taxon>
        <taxon>Thermoplasmatales</taxon>
        <taxon>Cuniculiplasmataceae</taxon>
        <taxon>Cuniculiplasma</taxon>
    </lineage>
</organism>
<feature type="transmembrane region" description="Helical" evidence="5">
    <location>
        <begin position="46"/>
        <end position="64"/>
    </location>
</feature>
<dbReference type="Proteomes" id="UP000195607">
    <property type="component" value="Chromosome I"/>
</dbReference>
<dbReference type="GeneID" id="41588782"/>
<protein>
    <submittedName>
        <fullName evidence="6">ABC transporter permease</fullName>
    </submittedName>
</protein>
<evidence type="ECO:0000256" key="4">
    <source>
        <dbReference type="ARBA" id="ARBA00023136"/>
    </source>
</evidence>
<evidence type="ECO:0000256" key="3">
    <source>
        <dbReference type="ARBA" id="ARBA00022989"/>
    </source>
</evidence>
<dbReference type="GO" id="GO:0005886">
    <property type="term" value="C:plasma membrane"/>
    <property type="evidence" value="ECO:0007669"/>
    <property type="project" value="TreeGrafter"/>
</dbReference>
<keyword evidence="3 5" id="KW-1133">Transmembrane helix</keyword>